<dbReference type="Gene3D" id="2.60.40.10">
    <property type="entry name" value="Immunoglobulins"/>
    <property type="match status" value="2"/>
</dbReference>
<keyword evidence="5 9" id="KW-1133">Transmembrane helix</keyword>
<sequence length="505" mass="55540">MLFHFRPRSKPPQGLYTSYLTLTTRGATWESGTTSLRGSALMRTHTDQSHSLSSNLTRVPHTHSQKTRPPRASTCRSGFYKASAMDAYCVKCPPHSYSHQDKASECVCERGFYRAESDPRSMACTRPPSAPGNPISMVNETAVTLEWSPPRESGGRGDVSYSVHCRKCSGETGAAGDSEKCVPCGSGPHFNPRQFGLTHPRVLVTELQPHTNYTFSIEALNGVSDLSPSPRQLVSVNVTTSQTAGPLISHMTFKPALCERREACHWSRGGTSSPDPVVKAAHERCCCTNRRAEVLWLRASYVVRVSVILKERKGTDSVTLAWQGPEPADGTVVEYEVTYYEKVIMGYVAFRWSAQMDRLGCRCVRDPFDAACLAHLRFNSTTGNMAIPLSQGVAFLSGTLIRLCEKHCVSHWQENQQDQNYTVLKTKSNSMTVDGLKPGTTYIFRIRARTDGGYGNYRGEIELETSHEDMLAVGDPNQQTILAISVAGGAVLLVLLVACFVVSGR</sequence>
<proteinExistence type="predicted"/>
<dbReference type="InterPro" id="IPR050449">
    <property type="entry name" value="Ephrin_rcpt_TKs"/>
</dbReference>
<feature type="transmembrane region" description="Helical" evidence="9">
    <location>
        <begin position="481"/>
        <end position="502"/>
    </location>
</feature>
<dbReference type="Pfam" id="PF00041">
    <property type="entry name" value="fn3"/>
    <property type="match status" value="2"/>
</dbReference>
<dbReference type="PRINTS" id="PR00014">
    <property type="entry name" value="FNTYPEIII"/>
</dbReference>
<evidence type="ECO:0000259" key="10">
    <source>
        <dbReference type="PROSITE" id="PS50853"/>
    </source>
</evidence>
<name>A0ABQ8LF03_LABRO</name>
<organism evidence="11 12">
    <name type="scientific">Labeo rohita</name>
    <name type="common">Indian major carp</name>
    <name type="synonym">Cyprinus rohita</name>
    <dbReference type="NCBI Taxonomy" id="84645"/>
    <lineage>
        <taxon>Eukaryota</taxon>
        <taxon>Metazoa</taxon>
        <taxon>Chordata</taxon>
        <taxon>Craniata</taxon>
        <taxon>Vertebrata</taxon>
        <taxon>Euteleostomi</taxon>
        <taxon>Actinopterygii</taxon>
        <taxon>Neopterygii</taxon>
        <taxon>Teleostei</taxon>
        <taxon>Ostariophysi</taxon>
        <taxon>Cypriniformes</taxon>
        <taxon>Cyprinidae</taxon>
        <taxon>Labeoninae</taxon>
        <taxon>Labeonini</taxon>
        <taxon>Labeo</taxon>
    </lineage>
</organism>
<protein>
    <submittedName>
        <fullName evidence="11">Ephrin type-A receptor 3</fullName>
    </submittedName>
</protein>
<evidence type="ECO:0000256" key="6">
    <source>
        <dbReference type="ARBA" id="ARBA00023136"/>
    </source>
</evidence>
<evidence type="ECO:0000313" key="11">
    <source>
        <dbReference type="EMBL" id="KAI2648899.1"/>
    </source>
</evidence>
<gene>
    <name evidence="11" type="ORF">H4Q32_020060</name>
</gene>
<evidence type="ECO:0000256" key="3">
    <source>
        <dbReference type="ARBA" id="ARBA00022741"/>
    </source>
</evidence>
<evidence type="ECO:0000256" key="9">
    <source>
        <dbReference type="SAM" id="Phobius"/>
    </source>
</evidence>
<evidence type="ECO:0000256" key="7">
    <source>
        <dbReference type="ARBA" id="ARBA00023170"/>
    </source>
</evidence>
<dbReference type="PANTHER" id="PTHR46877">
    <property type="entry name" value="EPH RECEPTOR A5"/>
    <property type="match status" value="1"/>
</dbReference>
<feature type="domain" description="Fibronectin type-III" evidence="10">
    <location>
        <begin position="366"/>
        <end position="468"/>
    </location>
</feature>
<dbReference type="PROSITE" id="PS50853">
    <property type="entry name" value="FN3"/>
    <property type="match status" value="2"/>
</dbReference>
<comment type="caution">
    <text evidence="11">The sequence shown here is derived from an EMBL/GenBank/DDBJ whole genome shotgun (WGS) entry which is preliminary data.</text>
</comment>
<dbReference type="InterPro" id="IPR013783">
    <property type="entry name" value="Ig-like_fold"/>
</dbReference>
<keyword evidence="3" id="KW-0547">Nucleotide-binding</keyword>
<keyword evidence="4" id="KW-0067">ATP-binding</keyword>
<dbReference type="InterPro" id="IPR003961">
    <property type="entry name" value="FN3_dom"/>
</dbReference>
<dbReference type="PANTHER" id="PTHR46877:SF8">
    <property type="entry name" value="RECEPTOR PROTEIN-TYROSINE KINASE"/>
    <property type="match status" value="1"/>
</dbReference>
<keyword evidence="12" id="KW-1185">Reference proteome</keyword>
<dbReference type="SUPFAM" id="SSF49265">
    <property type="entry name" value="Fibronectin type III"/>
    <property type="match status" value="1"/>
</dbReference>
<feature type="domain" description="Fibronectin type-III" evidence="10">
    <location>
        <begin position="127"/>
        <end position="243"/>
    </location>
</feature>
<evidence type="ECO:0000256" key="4">
    <source>
        <dbReference type="ARBA" id="ARBA00022840"/>
    </source>
</evidence>
<dbReference type="CDD" id="cd00063">
    <property type="entry name" value="FN3"/>
    <property type="match status" value="2"/>
</dbReference>
<feature type="region of interest" description="Disordered" evidence="8">
    <location>
        <begin position="45"/>
        <end position="74"/>
    </location>
</feature>
<evidence type="ECO:0000256" key="5">
    <source>
        <dbReference type="ARBA" id="ARBA00022989"/>
    </source>
</evidence>
<dbReference type="Gene3D" id="2.10.50.10">
    <property type="entry name" value="Tumor Necrosis Factor Receptor, subunit A, domain 2"/>
    <property type="match status" value="1"/>
</dbReference>
<dbReference type="InterPro" id="IPR036116">
    <property type="entry name" value="FN3_sf"/>
</dbReference>
<dbReference type="EMBL" id="JACTAM010000024">
    <property type="protein sequence ID" value="KAI2648899.1"/>
    <property type="molecule type" value="Genomic_DNA"/>
</dbReference>
<keyword evidence="2 9" id="KW-0812">Transmembrane</keyword>
<evidence type="ECO:0000256" key="8">
    <source>
        <dbReference type="SAM" id="MobiDB-lite"/>
    </source>
</evidence>
<reference evidence="11 12" key="1">
    <citation type="submission" date="2022-01" db="EMBL/GenBank/DDBJ databases">
        <title>A high-quality chromosome-level genome assembly of rohu carp, Labeo rohita.</title>
        <authorList>
            <person name="Arick M.A. II"/>
            <person name="Hsu C.-Y."/>
            <person name="Magbanua Z."/>
            <person name="Pechanova O."/>
            <person name="Grover C."/>
            <person name="Miller E."/>
            <person name="Thrash A."/>
            <person name="Ezzel L."/>
            <person name="Alam S."/>
            <person name="Benzie J."/>
            <person name="Hamilton M."/>
            <person name="Karsi A."/>
            <person name="Lawrence M.L."/>
            <person name="Peterson D.G."/>
        </authorList>
    </citation>
    <scope>NUCLEOTIDE SEQUENCE [LARGE SCALE GENOMIC DNA]</scope>
    <source>
        <strain evidence="12">BAU-BD-2019</strain>
        <tissue evidence="11">Blood</tissue>
    </source>
</reference>
<dbReference type="Proteomes" id="UP000830375">
    <property type="component" value="Unassembled WGS sequence"/>
</dbReference>
<evidence type="ECO:0000256" key="1">
    <source>
        <dbReference type="ARBA" id="ARBA00004167"/>
    </source>
</evidence>
<evidence type="ECO:0000256" key="2">
    <source>
        <dbReference type="ARBA" id="ARBA00022692"/>
    </source>
</evidence>
<feature type="compositionally biased region" description="Basic residues" evidence="8">
    <location>
        <begin position="60"/>
        <end position="69"/>
    </location>
</feature>
<comment type="subcellular location">
    <subcellularLocation>
        <location evidence="1">Membrane</location>
        <topology evidence="1">Single-pass membrane protein</topology>
    </subcellularLocation>
</comment>
<accession>A0ABQ8LF03</accession>
<keyword evidence="6 9" id="KW-0472">Membrane</keyword>
<dbReference type="SMART" id="SM00060">
    <property type="entry name" value="FN3"/>
    <property type="match status" value="2"/>
</dbReference>
<evidence type="ECO:0000313" key="12">
    <source>
        <dbReference type="Proteomes" id="UP000830375"/>
    </source>
</evidence>
<keyword evidence="7 11" id="KW-0675">Receptor</keyword>